<feature type="domain" description="Anaphase-promoting complex subunit 4-like WD40" evidence="3">
    <location>
        <begin position="81"/>
        <end position="139"/>
    </location>
</feature>
<evidence type="ECO:0000259" key="3">
    <source>
        <dbReference type="Pfam" id="PF12894"/>
    </source>
</evidence>
<dbReference type="SUPFAM" id="SSF50978">
    <property type="entry name" value="WD40 repeat-like"/>
    <property type="match status" value="1"/>
</dbReference>
<reference evidence="4 5" key="1">
    <citation type="submission" date="2019-03" db="EMBL/GenBank/DDBJ databases">
        <title>Single cell metagenomics reveals metabolic interactions within the superorganism composed of flagellate Streblomastix strix and complex community of Bacteroidetes bacteria on its surface.</title>
        <authorList>
            <person name="Treitli S.C."/>
            <person name="Kolisko M."/>
            <person name="Husnik F."/>
            <person name="Keeling P."/>
            <person name="Hampl V."/>
        </authorList>
    </citation>
    <scope>NUCLEOTIDE SEQUENCE [LARGE SCALE GENOMIC DNA]</scope>
    <source>
        <strain evidence="4">ST1C</strain>
    </source>
</reference>
<dbReference type="EMBL" id="SNRW01033993">
    <property type="protein sequence ID" value="KAA6355822.1"/>
    <property type="molecule type" value="Genomic_DNA"/>
</dbReference>
<dbReference type="InterPro" id="IPR001680">
    <property type="entry name" value="WD40_rpt"/>
</dbReference>
<dbReference type="Pfam" id="PF12894">
    <property type="entry name" value="ANAPC4_WD40"/>
    <property type="match status" value="1"/>
</dbReference>
<dbReference type="InterPro" id="IPR015943">
    <property type="entry name" value="WD40/YVTN_repeat-like_dom_sf"/>
</dbReference>
<organism evidence="4 5">
    <name type="scientific">Streblomastix strix</name>
    <dbReference type="NCBI Taxonomy" id="222440"/>
    <lineage>
        <taxon>Eukaryota</taxon>
        <taxon>Metamonada</taxon>
        <taxon>Preaxostyla</taxon>
        <taxon>Oxymonadida</taxon>
        <taxon>Streblomastigidae</taxon>
        <taxon>Streblomastix</taxon>
    </lineage>
</organism>
<protein>
    <recommendedName>
        <fullName evidence="3">Anaphase-promoting complex subunit 4-like WD40 domain-containing protein</fullName>
    </recommendedName>
</protein>
<gene>
    <name evidence="4" type="ORF">EZS28_048650</name>
</gene>
<dbReference type="PANTHER" id="PTHR13720:SF24">
    <property type="entry name" value="WD REPEAT-CONTAINING PROTEIN 90"/>
    <property type="match status" value="1"/>
</dbReference>
<dbReference type="InterPro" id="IPR024977">
    <property type="entry name" value="Apc4-like_WD40_dom"/>
</dbReference>
<dbReference type="OrthoDB" id="6252103at2759"/>
<proteinExistence type="predicted"/>
<dbReference type="PANTHER" id="PTHR13720">
    <property type="entry name" value="WD-40 REPEAT PROTEIN"/>
    <property type="match status" value="1"/>
</dbReference>
<keyword evidence="2" id="KW-0677">Repeat</keyword>
<dbReference type="Proteomes" id="UP000324800">
    <property type="component" value="Unassembled WGS sequence"/>
</dbReference>
<feature type="non-terminal residue" evidence="4">
    <location>
        <position position="151"/>
    </location>
</feature>
<accession>A0A5J4TD19</accession>
<dbReference type="AlphaFoldDB" id="A0A5J4TD19"/>
<evidence type="ECO:0000256" key="1">
    <source>
        <dbReference type="ARBA" id="ARBA00022574"/>
    </source>
</evidence>
<evidence type="ECO:0000256" key="2">
    <source>
        <dbReference type="ARBA" id="ARBA00022737"/>
    </source>
</evidence>
<dbReference type="InterPro" id="IPR050630">
    <property type="entry name" value="WD_repeat_EMAP"/>
</dbReference>
<dbReference type="SMART" id="SM00320">
    <property type="entry name" value="WD40"/>
    <property type="match status" value="2"/>
</dbReference>
<comment type="caution">
    <text evidence="4">The sequence shown here is derived from an EMBL/GenBank/DDBJ whole genome shotgun (WGS) entry which is preliminary data.</text>
</comment>
<name>A0A5J4TD19_9EUKA</name>
<dbReference type="InterPro" id="IPR036322">
    <property type="entry name" value="WD40_repeat_dom_sf"/>
</dbReference>
<sequence length="151" mass="16766">MSQSPSPLPLNQLAFKHGPPLIHIRFLISTKSGNLLMCDSEDRIIEFCFRLHSHQLSSVCVLPSFCLTGSEKGFVNIWPLDFRECYLEQQLQSQITSISASPSGQSCAIGCKDGSIGIIDISTQKYRQVIRSHTECIHSISINPHSSEFAT</sequence>
<evidence type="ECO:0000313" key="4">
    <source>
        <dbReference type="EMBL" id="KAA6355822.1"/>
    </source>
</evidence>
<keyword evidence="1" id="KW-0853">WD repeat</keyword>
<dbReference type="Gene3D" id="2.130.10.10">
    <property type="entry name" value="YVTN repeat-like/Quinoprotein amine dehydrogenase"/>
    <property type="match status" value="1"/>
</dbReference>
<evidence type="ECO:0000313" key="5">
    <source>
        <dbReference type="Proteomes" id="UP000324800"/>
    </source>
</evidence>